<protein>
    <submittedName>
        <fullName evidence="1">Uncharacterized protein</fullName>
    </submittedName>
</protein>
<evidence type="ECO:0000313" key="1">
    <source>
        <dbReference type="EMBL" id="POY35500.1"/>
    </source>
</evidence>
<dbReference type="Proteomes" id="UP000236893">
    <property type="component" value="Unassembled WGS sequence"/>
</dbReference>
<evidence type="ECO:0000313" key="2">
    <source>
        <dbReference type="Proteomes" id="UP000236893"/>
    </source>
</evidence>
<keyword evidence="2" id="KW-1185">Reference proteome</keyword>
<sequence>MNPQNLNWHQLLSSIQDVMETDGEKLKSYVEFYKKKRGEANADENELYRLYQRVLYDKTRFDLITELLYRMENLNFQIILLGIDDCIEKYKKISGKHPLDYVITVRKEFSTFKIYFMEI</sequence>
<name>A0A2S4ZYT9_9SPHI</name>
<dbReference type="EMBL" id="PQVF01000011">
    <property type="protein sequence ID" value="POY35500.1"/>
    <property type="molecule type" value="Genomic_DNA"/>
</dbReference>
<organism evidence="1 2">
    <name type="scientific">Solitalea longa</name>
    <dbReference type="NCBI Taxonomy" id="2079460"/>
    <lineage>
        <taxon>Bacteria</taxon>
        <taxon>Pseudomonadati</taxon>
        <taxon>Bacteroidota</taxon>
        <taxon>Sphingobacteriia</taxon>
        <taxon>Sphingobacteriales</taxon>
        <taxon>Sphingobacteriaceae</taxon>
        <taxon>Solitalea</taxon>
    </lineage>
</organism>
<comment type="caution">
    <text evidence="1">The sequence shown here is derived from an EMBL/GenBank/DDBJ whole genome shotgun (WGS) entry which is preliminary data.</text>
</comment>
<reference evidence="1 2" key="1">
    <citation type="submission" date="2018-01" db="EMBL/GenBank/DDBJ databases">
        <authorList>
            <person name="Gaut B.S."/>
            <person name="Morton B.R."/>
            <person name="Clegg M.T."/>
            <person name="Duvall M.R."/>
        </authorList>
    </citation>
    <scope>NUCLEOTIDE SEQUENCE [LARGE SCALE GENOMIC DNA]</scope>
    <source>
        <strain evidence="1 2">HR-AV</strain>
    </source>
</reference>
<accession>A0A2S4ZYT9</accession>
<gene>
    <name evidence="1" type="ORF">C3K47_15690</name>
</gene>
<proteinExistence type="predicted"/>
<dbReference type="RefSeq" id="WP_103790105.1">
    <property type="nucleotide sequence ID" value="NZ_PQVF01000011.1"/>
</dbReference>
<dbReference type="AlphaFoldDB" id="A0A2S4ZYT9"/>